<sequence length="109" mass="12681">MSMDELFNDQSDDGTLTNGEDTRVNPNQMLAANYAKLVTMMTTPSGARTRDRTDIRDITCFKCDNKGYYIRDCVMERTNHWNEIPTVWSNLSRQKDWSGIGRMFAKPYR</sequence>
<feature type="compositionally biased region" description="Acidic residues" evidence="1">
    <location>
        <begin position="1"/>
        <end position="12"/>
    </location>
</feature>
<reference evidence="2" key="1">
    <citation type="submission" date="2021-06" db="EMBL/GenBank/DDBJ databases">
        <authorList>
            <person name="Kallberg Y."/>
            <person name="Tangrot J."/>
            <person name="Rosling A."/>
        </authorList>
    </citation>
    <scope>NUCLEOTIDE SEQUENCE</scope>
    <source>
        <strain evidence="2">CL551</strain>
    </source>
</reference>
<protein>
    <submittedName>
        <fullName evidence="2">8449_t:CDS:1</fullName>
    </submittedName>
</protein>
<gene>
    <name evidence="2" type="ORF">AMORRO_LOCUS1970</name>
</gene>
<proteinExistence type="predicted"/>
<dbReference type="SUPFAM" id="SSF57756">
    <property type="entry name" value="Retrovirus zinc finger-like domains"/>
    <property type="match status" value="1"/>
</dbReference>
<dbReference type="AlphaFoldDB" id="A0A9N8Z8V0"/>
<evidence type="ECO:0000313" key="3">
    <source>
        <dbReference type="Proteomes" id="UP000789342"/>
    </source>
</evidence>
<keyword evidence="3" id="KW-1185">Reference proteome</keyword>
<evidence type="ECO:0000313" key="2">
    <source>
        <dbReference type="EMBL" id="CAG8473581.1"/>
    </source>
</evidence>
<evidence type="ECO:0000256" key="1">
    <source>
        <dbReference type="SAM" id="MobiDB-lite"/>
    </source>
</evidence>
<dbReference type="GO" id="GO:0003676">
    <property type="term" value="F:nucleic acid binding"/>
    <property type="evidence" value="ECO:0007669"/>
    <property type="project" value="InterPro"/>
</dbReference>
<dbReference type="InterPro" id="IPR036875">
    <property type="entry name" value="Znf_CCHC_sf"/>
</dbReference>
<comment type="caution">
    <text evidence="2">The sequence shown here is derived from an EMBL/GenBank/DDBJ whole genome shotgun (WGS) entry which is preliminary data.</text>
</comment>
<feature type="compositionally biased region" description="Polar residues" evidence="1">
    <location>
        <begin position="13"/>
        <end position="25"/>
    </location>
</feature>
<name>A0A9N8Z8V0_9GLOM</name>
<dbReference type="EMBL" id="CAJVPV010000780">
    <property type="protein sequence ID" value="CAG8473581.1"/>
    <property type="molecule type" value="Genomic_DNA"/>
</dbReference>
<dbReference type="Gene3D" id="4.10.60.10">
    <property type="entry name" value="Zinc finger, CCHC-type"/>
    <property type="match status" value="1"/>
</dbReference>
<organism evidence="2 3">
    <name type="scientific">Acaulospora morrowiae</name>
    <dbReference type="NCBI Taxonomy" id="94023"/>
    <lineage>
        <taxon>Eukaryota</taxon>
        <taxon>Fungi</taxon>
        <taxon>Fungi incertae sedis</taxon>
        <taxon>Mucoromycota</taxon>
        <taxon>Glomeromycotina</taxon>
        <taxon>Glomeromycetes</taxon>
        <taxon>Diversisporales</taxon>
        <taxon>Acaulosporaceae</taxon>
        <taxon>Acaulospora</taxon>
    </lineage>
</organism>
<feature type="region of interest" description="Disordered" evidence="1">
    <location>
        <begin position="1"/>
        <end position="25"/>
    </location>
</feature>
<dbReference type="Proteomes" id="UP000789342">
    <property type="component" value="Unassembled WGS sequence"/>
</dbReference>
<dbReference type="GO" id="GO:0008270">
    <property type="term" value="F:zinc ion binding"/>
    <property type="evidence" value="ECO:0007669"/>
    <property type="project" value="InterPro"/>
</dbReference>
<accession>A0A9N8Z8V0</accession>